<name>A0A511B1V8_9PROT</name>
<accession>A0A511B1V8</accession>
<dbReference type="AlphaFoldDB" id="A0A511B1V8"/>
<keyword evidence="2" id="KW-1185">Reference proteome</keyword>
<evidence type="ECO:0000313" key="2">
    <source>
        <dbReference type="Proteomes" id="UP000321230"/>
    </source>
</evidence>
<sequence>MQACFFCCFAKSVCIRILAGEGLQSGEGCSKSLKMFSHGFLKASGDGRVQVLLRADCGTGDGHESVSIGGGKSLSRRLKGYDGGAECGAKKAPSVEFEGHAETLPEFVAWAKERLDSQNVRIEVADMKCLVVGIACQGLLGIKKTLLVPEECCERGVVDL</sequence>
<dbReference type="EMBL" id="BJUZ01000003">
    <property type="protein sequence ID" value="GEK94388.1"/>
    <property type="molecule type" value="Genomic_DNA"/>
</dbReference>
<organism evidence="1 2">
    <name type="scientific">Gluconobacter wancherniae NBRC 103581</name>
    <dbReference type="NCBI Taxonomy" id="656744"/>
    <lineage>
        <taxon>Bacteria</taxon>
        <taxon>Pseudomonadati</taxon>
        <taxon>Pseudomonadota</taxon>
        <taxon>Alphaproteobacteria</taxon>
        <taxon>Acetobacterales</taxon>
        <taxon>Acetobacteraceae</taxon>
        <taxon>Gluconobacter</taxon>
    </lineage>
</organism>
<reference evidence="1 2" key="1">
    <citation type="submission" date="2019-07" db="EMBL/GenBank/DDBJ databases">
        <title>Whole genome shotgun sequence of Gluconobacter wancherniae NBRC 103581.</title>
        <authorList>
            <person name="Hosoyama A."/>
            <person name="Uohara A."/>
            <person name="Ohji S."/>
            <person name="Ichikawa N."/>
        </authorList>
    </citation>
    <scope>NUCLEOTIDE SEQUENCE [LARGE SCALE GENOMIC DNA]</scope>
    <source>
        <strain evidence="1 2">NBRC 103581</strain>
    </source>
</reference>
<gene>
    <name evidence="1" type="ORF">GWA01_21580</name>
</gene>
<dbReference type="Proteomes" id="UP000321230">
    <property type="component" value="Unassembled WGS sequence"/>
</dbReference>
<comment type="caution">
    <text evidence="1">The sequence shown here is derived from an EMBL/GenBank/DDBJ whole genome shotgun (WGS) entry which is preliminary data.</text>
</comment>
<protein>
    <submittedName>
        <fullName evidence="1">Uncharacterized protein</fullName>
    </submittedName>
</protein>
<evidence type="ECO:0000313" key="1">
    <source>
        <dbReference type="EMBL" id="GEK94388.1"/>
    </source>
</evidence>
<proteinExistence type="predicted"/>